<dbReference type="EMBL" id="CP030050">
    <property type="protein sequence ID" value="QOZ66578.1"/>
    <property type="molecule type" value="Genomic_DNA"/>
</dbReference>
<dbReference type="Proteomes" id="UP000594015">
    <property type="component" value="Chromosome"/>
</dbReference>
<protein>
    <recommendedName>
        <fullName evidence="3">Aspartyl protease</fullName>
    </recommendedName>
</protein>
<dbReference type="Gene3D" id="2.40.70.10">
    <property type="entry name" value="Acid Proteases"/>
    <property type="match status" value="1"/>
</dbReference>
<dbReference type="InterPro" id="IPR021109">
    <property type="entry name" value="Peptidase_aspartic_dom_sf"/>
</dbReference>
<organism evidence="1 2">
    <name type="scientific">Bradyrhizobium arachidis</name>
    <dbReference type="NCBI Taxonomy" id="858423"/>
    <lineage>
        <taxon>Bacteria</taxon>
        <taxon>Pseudomonadati</taxon>
        <taxon>Pseudomonadota</taxon>
        <taxon>Alphaproteobacteria</taxon>
        <taxon>Hyphomicrobiales</taxon>
        <taxon>Nitrobacteraceae</taxon>
        <taxon>Bradyrhizobium</taxon>
    </lineage>
</organism>
<dbReference type="AlphaFoldDB" id="A0AAE7TFA3"/>
<name>A0AAE7TFA3_9BRAD</name>
<evidence type="ECO:0008006" key="3">
    <source>
        <dbReference type="Google" id="ProtNLM"/>
    </source>
</evidence>
<proteinExistence type="predicted"/>
<evidence type="ECO:0000313" key="2">
    <source>
        <dbReference type="Proteomes" id="UP000594015"/>
    </source>
</evidence>
<reference evidence="1 2" key="1">
    <citation type="submission" date="2018-06" db="EMBL/GenBank/DDBJ databases">
        <title>Comparative genomics of Bradyrhizobium nodulating Arachidis hypogaea.</title>
        <authorList>
            <person name="Li Y."/>
        </authorList>
    </citation>
    <scope>NUCLEOTIDE SEQUENCE [LARGE SCALE GENOMIC DNA]</scope>
    <source>
        <strain evidence="1 2">CCBAU 051107</strain>
    </source>
</reference>
<sequence>MDSCIEIGVSFQPPTQVQGGAAGITKVKALIDTGSQWNLIDEDLIKAHNPPVLERLMNHGVARSAIMTNHRVWFMLYSGVGNMLHETGAGGINLSGRMSPWRVILGRKFLQGARFTYDSTAGIGELEILVSPQGFV</sequence>
<accession>A0AAE7TFA3</accession>
<evidence type="ECO:0000313" key="1">
    <source>
        <dbReference type="EMBL" id="QOZ66578.1"/>
    </source>
</evidence>
<dbReference type="SUPFAM" id="SSF50630">
    <property type="entry name" value="Acid proteases"/>
    <property type="match status" value="1"/>
</dbReference>
<gene>
    <name evidence="1" type="ORF">WN72_09470</name>
</gene>
<dbReference type="KEGG" id="barh:WN72_09470"/>